<dbReference type="Gene3D" id="3.40.50.2000">
    <property type="entry name" value="Glycogen Phosphorylase B"/>
    <property type="match status" value="2"/>
</dbReference>
<dbReference type="PANTHER" id="PTHR48050:SF13">
    <property type="entry name" value="STEROL 3-BETA-GLUCOSYLTRANSFERASE UGT80A2"/>
    <property type="match status" value="1"/>
</dbReference>
<reference evidence="3" key="1">
    <citation type="journal article" date="2015" name="Proc. Natl. Acad. Sci. U.S.A.">
        <title>Networks of energetic and metabolic interactions define dynamics in microbial communities.</title>
        <authorList>
            <person name="Embree M."/>
            <person name="Liu J.K."/>
            <person name="Al-Bassam M.M."/>
            <person name="Zengler K."/>
        </authorList>
    </citation>
    <scope>NUCLEOTIDE SEQUENCE</scope>
</reference>
<dbReference type="GO" id="GO:0005975">
    <property type="term" value="P:carbohydrate metabolic process"/>
    <property type="evidence" value="ECO:0007669"/>
    <property type="project" value="InterPro"/>
</dbReference>
<evidence type="ECO:0000259" key="2">
    <source>
        <dbReference type="Pfam" id="PF06722"/>
    </source>
</evidence>
<evidence type="ECO:0000313" key="3">
    <source>
        <dbReference type="EMBL" id="KUG30098.1"/>
    </source>
</evidence>
<dbReference type="Pfam" id="PF06722">
    <property type="entry name" value="EryCIII-like_C"/>
    <property type="match status" value="1"/>
</dbReference>
<name>A0A0W8GAH8_9ZZZZ</name>
<feature type="domain" description="Glycosyltransferase family 28 N-terminal" evidence="1">
    <location>
        <begin position="4"/>
        <end position="60"/>
    </location>
</feature>
<dbReference type="EMBL" id="LNQE01000001">
    <property type="protein sequence ID" value="KUG30098.1"/>
    <property type="molecule type" value="Genomic_DNA"/>
</dbReference>
<organism evidence="3">
    <name type="scientific">hydrocarbon metagenome</name>
    <dbReference type="NCBI Taxonomy" id="938273"/>
    <lineage>
        <taxon>unclassified sequences</taxon>
        <taxon>metagenomes</taxon>
        <taxon>ecological metagenomes</taxon>
    </lineage>
</organism>
<dbReference type="GO" id="GO:0016758">
    <property type="term" value="F:hexosyltransferase activity"/>
    <property type="evidence" value="ECO:0007669"/>
    <property type="project" value="InterPro"/>
</dbReference>
<dbReference type="InterPro" id="IPR010610">
    <property type="entry name" value="EryCIII-like_C"/>
</dbReference>
<sequence length="451" mass="50310">MKLALVAYGTLGDVYPFLAVGRELKHRGYDVLVASPPQYRETAASLGLDFASLCDGRLLDDFTRNRASWDIATGSNSFFSDLVIPFVDPVFRFVTSLDLENTCVLASVMAIGARIAREATPHTLVTLCPYPAFFPSRIRPPALPRIDFAGLGKSWWSRPLFRMLGGLDRLLLGSPRDNPRSYVGIKRSAFRKRLFSEAYIRISDFQCAAFLNRYRRDLGLAKRTRYFEDYLFSPDLVVGLFPEWFAPRQADWPEHTILTSFPRLERPHQSPSGAFRCFMAALDEAPILFTFGSQKGGNRELFELAALACTELGRPAIFLSRSAADIPPGLSPRIIHLEFEPLPDILPHVRLIVHHAGIGTSADALRAGIPQILLPFSYDQPDNATRLQRLGVGKMLSAGNLTVDGLKEAIRHVLETPQFMDRARHYAQAMADTGHAFPAAGILSDWLRHTP</sequence>
<dbReference type="InterPro" id="IPR050426">
    <property type="entry name" value="Glycosyltransferase_28"/>
</dbReference>
<evidence type="ECO:0000259" key="1">
    <source>
        <dbReference type="Pfam" id="PF03033"/>
    </source>
</evidence>
<feature type="domain" description="Erythromycin biosynthesis protein CIII-like C-terminal" evidence="2">
    <location>
        <begin position="335"/>
        <end position="431"/>
    </location>
</feature>
<dbReference type="InterPro" id="IPR004276">
    <property type="entry name" value="GlycoTrans_28_N"/>
</dbReference>
<accession>A0A0W8GAH8</accession>
<proteinExistence type="predicted"/>
<dbReference type="SUPFAM" id="SSF53756">
    <property type="entry name" value="UDP-Glycosyltransferase/glycogen phosphorylase"/>
    <property type="match status" value="1"/>
</dbReference>
<dbReference type="CDD" id="cd03784">
    <property type="entry name" value="GT1_Gtf-like"/>
    <property type="match status" value="1"/>
</dbReference>
<dbReference type="Pfam" id="PF03033">
    <property type="entry name" value="Glyco_transf_28"/>
    <property type="match status" value="1"/>
</dbReference>
<gene>
    <name evidence="3" type="ORF">ASZ90_000001</name>
</gene>
<comment type="caution">
    <text evidence="3">The sequence shown here is derived from an EMBL/GenBank/DDBJ whole genome shotgun (WGS) entry which is preliminary data.</text>
</comment>
<dbReference type="AlphaFoldDB" id="A0A0W8GAH8"/>
<keyword evidence="3" id="KW-0808">Transferase</keyword>
<dbReference type="InterPro" id="IPR002213">
    <property type="entry name" value="UDP_glucos_trans"/>
</dbReference>
<protein>
    <submittedName>
        <fullName evidence="3">Udp-glucose:sterol glucosyltransferase</fullName>
    </submittedName>
</protein>
<dbReference type="GO" id="GO:0008194">
    <property type="term" value="F:UDP-glycosyltransferase activity"/>
    <property type="evidence" value="ECO:0007669"/>
    <property type="project" value="InterPro"/>
</dbReference>
<dbReference type="PANTHER" id="PTHR48050">
    <property type="entry name" value="STEROL 3-BETA-GLUCOSYLTRANSFERASE"/>
    <property type="match status" value="1"/>
</dbReference>